<evidence type="ECO:0000313" key="2">
    <source>
        <dbReference type="EMBL" id="MFC3194613.1"/>
    </source>
</evidence>
<dbReference type="Proteomes" id="UP001595533">
    <property type="component" value="Unassembled WGS sequence"/>
</dbReference>
<keyword evidence="3" id="KW-1185">Reference proteome</keyword>
<sequence length="267" mass="30628">MSRQITFHRAHNPVTQSLKKWSLILCCACTGQQVMAQENTDEIVENLIQLRGQVEDLQAELQILKAEHTQSMSYLNTRKTELEANIDRKQLQIKQSQAEMIDLQEKIKDLGADSEQMIPDVLAMANDIQQGIVTGIPFKYQERSSVVDDITRDLQGRKITAQHAINRLWAFLEDEMRLARENAVYSQTIELNGEQVLVDVAKLGTVLMYFKTRDDRYGQAIRSNNQWRFELLADDTQAQAVAILFDSLKKQIRQGYFTLPLNLQTQG</sequence>
<protein>
    <submittedName>
        <fullName evidence="2">DUF3450 family protein</fullName>
    </submittedName>
</protein>
<evidence type="ECO:0000313" key="3">
    <source>
        <dbReference type="Proteomes" id="UP001595533"/>
    </source>
</evidence>
<proteinExistence type="predicted"/>
<dbReference type="EMBL" id="JBHRTS010000005">
    <property type="protein sequence ID" value="MFC3194613.1"/>
    <property type="molecule type" value="Genomic_DNA"/>
</dbReference>
<feature type="coiled-coil region" evidence="1">
    <location>
        <begin position="40"/>
        <end position="113"/>
    </location>
</feature>
<comment type="caution">
    <text evidence="2">The sequence shown here is derived from an EMBL/GenBank/DDBJ whole genome shotgun (WGS) entry which is preliminary data.</text>
</comment>
<reference evidence="3" key="1">
    <citation type="journal article" date="2019" name="Int. J. Syst. Evol. Microbiol.">
        <title>The Global Catalogue of Microorganisms (GCM) 10K type strain sequencing project: providing services to taxonomists for standard genome sequencing and annotation.</title>
        <authorList>
            <consortium name="The Broad Institute Genomics Platform"/>
            <consortium name="The Broad Institute Genome Sequencing Center for Infectious Disease"/>
            <person name="Wu L."/>
            <person name="Ma J."/>
        </authorList>
    </citation>
    <scope>NUCLEOTIDE SEQUENCE [LARGE SCALE GENOMIC DNA]</scope>
    <source>
        <strain evidence="3">KCTC 42953</strain>
    </source>
</reference>
<evidence type="ECO:0000256" key="1">
    <source>
        <dbReference type="SAM" id="Coils"/>
    </source>
</evidence>
<organism evidence="2 3">
    <name type="scientific">Marinicella sediminis</name>
    <dbReference type="NCBI Taxonomy" id="1792834"/>
    <lineage>
        <taxon>Bacteria</taxon>
        <taxon>Pseudomonadati</taxon>
        <taxon>Pseudomonadota</taxon>
        <taxon>Gammaproteobacteria</taxon>
        <taxon>Lysobacterales</taxon>
        <taxon>Marinicellaceae</taxon>
        <taxon>Marinicella</taxon>
    </lineage>
</organism>
<accession>A0ABV7J8Z1</accession>
<dbReference type="InterPro" id="IPR016866">
    <property type="entry name" value="UCP028069"/>
</dbReference>
<keyword evidence="1" id="KW-0175">Coiled coil</keyword>
<name>A0ABV7J8Z1_9GAMM</name>
<dbReference type="SUPFAM" id="SSF58100">
    <property type="entry name" value="Bacterial hemolysins"/>
    <property type="match status" value="1"/>
</dbReference>
<gene>
    <name evidence="2" type="ORF">ACFODZ_10230</name>
</gene>
<dbReference type="Pfam" id="PF11932">
    <property type="entry name" value="DUF3450"/>
    <property type="match status" value="1"/>
</dbReference>
<dbReference type="RefSeq" id="WP_077410671.1">
    <property type="nucleotide sequence ID" value="NZ_JBHRTS010000005.1"/>
</dbReference>